<comment type="caution">
    <text evidence="2">The sequence shown here is derived from an EMBL/GenBank/DDBJ whole genome shotgun (WGS) entry which is preliminary data.</text>
</comment>
<evidence type="ECO:0000259" key="1">
    <source>
        <dbReference type="SMART" id="SM00858"/>
    </source>
</evidence>
<evidence type="ECO:0000313" key="3">
    <source>
        <dbReference type="Proteomes" id="UP001500220"/>
    </source>
</evidence>
<dbReference type="InterPro" id="IPR013974">
    <property type="entry name" value="SAF"/>
</dbReference>
<dbReference type="RefSeq" id="WP_346072453.1">
    <property type="nucleotide sequence ID" value="NZ_BAAAHC010000005.1"/>
</dbReference>
<dbReference type="CDD" id="cd11614">
    <property type="entry name" value="SAF_CpaB_FlgA_like"/>
    <property type="match status" value="1"/>
</dbReference>
<evidence type="ECO:0000313" key="2">
    <source>
        <dbReference type="EMBL" id="GAA0512328.1"/>
    </source>
</evidence>
<dbReference type="EMBL" id="BAAAHC010000005">
    <property type="protein sequence ID" value="GAA0512328.1"/>
    <property type="molecule type" value="Genomic_DNA"/>
</dbReference>
<sequence length="212" mass="22062">MAPDRLDPTLRDRISALLATRRGVRLLALRRATALALLVLAAGLAVQPRHGPPESSVLVAARDLRPGQQLSGADIELRAVPRHLVPDGVLRAAAAADGRVLTQAVRRGEPLTDVRFAGSAVPSRAGSAATPIRLADPDVADFLAPGRRVDIITKITRSGHSSVLAEAVPVLAVQPADNHGDQGRLIFVGLPGEQAAAVAAASLDQSVTITLR</sequence>
<keyword evidence="3" id="KW-1185">Reference proteome</keyword>
<gene>
    <name evidence="2" type="ORF">GCM10009545_12920</name>
</gene>
<dbReference type="Pfam" id="PF08666">
    <property type="entry name" value="SAF"/>
    <property type="match status" value="1"/>
</dbReference>
<name>A0ABP3M326_9PSEU</name>
<accession>A0ABP3M326</accession>
<feature type="domain" description="SAF" evidence="1">
    <location>
        <begin position="55"/>
        <end position="117"/>
    </location>
</feature>
<protein>
    <submittedName>
        <fullName evidence="2">SAF domain-containing protein</fullName>
    </submittedName>
</protein>
<reference evidence="3" key="1">
    <citation type="journal article" date="2019" name="Int. J. Syst. Evol. Microbiol.">
        <title>The Global Catalogue of Microorganisms (GCM) 10K type strain sequencing project: providing services to taxonomists for standard genome sequencing and annotation.</title>
        <authorList>
            <consortium name="The Broad Institute Genomics Platform"/>
            <consortium name="The Broad Institute Genome Sequencing Center for Infectious Disease"/>
            <person name="Wu L."/>
            <person name="Ma J."/>
        </authorList>
    </citation>
    <scope>NUCLEOTIDE SEQUENCE [LARGE SCALE GENOMIC DNA]</scope>
    <source>
        <strain evidence="3">JCM 10664</strain>
    </source>
</reference>
<dbReference type="Proteomes" id="UP001500220">
    <property type="component" value="Unassembled WGS sequence"/>
</dbReference>
<organism evidence="2 3">
    <name type="scientific">Saccharopolyspora thermophila</name>
    <dbReference type="NCBI Taxonomy" id="89367"/>
    <lineage>
        <taxon>Bacteria</taxon>
        <taxon>Bacillati</taxon>
        <taxon>Actinomycetota</taxon>
        <taxon>Actinomycetes</taxon>
        <taxon>Pseudonocardiales</taxon>
        <taxon>Pseudonocardiaceae</taxon>
        <taxon>Saccharopolyspora</taxon>
    </lineage>
</organism>
<proteinExistence type="predicted"/>
<dbReference type="SMART" id="SM00858">
    <property type="entry name" value="SAF"/>
    <property type="match status" value="1"/>
</dbReference>